<proteinExistence type="predicted"/>
<gene>
    <name evidence="10" type="ORF">DXN05_12190</name>
</gene>
<dbReference type="InterPro" id="IPR027417">
    <property type="entry name" value="P-loop_NTPase"/>
</dbReference>
<comment type="subcellular location">
    <subcellularLocation>
        <location evidence="1">Cell membrane</location>
        <topology evidence="1">Multi-pass membrane protein</topology>
    </subcellularLocation>
</comment>
<dbReference type="PROSITE" id="PS50929">
    <property type="entry name" value="ABC_TM1F"/>
    <property type="match status" value="1"/>
</dbReference>
<feature type="transmembrane region" description="Helical" evidence="7">
    <location>
        <begin position="269"/>
        <end position="287"/>
    </location>
</feature>
<dbReference type="GO" id="GO:0034040">
    <property type="term" value="F:ATPase-coupled lipid transmembrane transporter activity"/>
    <property type="evidence" value="ECO:0007669"/>
    <property type="project" value="TreeGrafter"/>
</dbReference>
<dbReference type="InterPro" id="IPR017871">
    <property type="entry name" value="ABC_transporter-like_CS"/>
</dbReference>
<keyword evidence="4 10" id="KW-0067">ATP-binding</keyword>
<dbReference type="Gene3D" id="3.40.50.300">
    <property type="entry name" value="P-loop containing nucleotide triphosphate hydrolases"/>
    <property type="match status" value="1"/>
</dbReference>
<feature type="transmembrane region" description="Helical" evidence="7">
    <location>
        <begin position="149"/>
        <end position="175"/>
    </location>
</feature>
<evidence type="ECO:0000256" key="3">
    <source>
        <dbReference type="ARBA" id="ARBA00022741"/>
    </source>
</evidence>
<dbReference type="PROSITE" id="PS00211">
    <property type="entry name" value="ABC_TRANSPORTER_1"/>
    <property type="match status" value="1"/>
</dbReference>
<evidence type="ECO:0000313" key="11">
    <source>
        <dbReference type="Proteomes" id="UP000261284"/>
    </source>
</evidence>
<feature type="transmembrane region" description="Helical" evidence="7">
    <location>
        <begin position="78"/>
        <end position="100"/>
    </location>
</feature>
<evidence type="ECO:0000256" key="4">
    <source>
        <dbReference type="ARBA" id="ARBA00022840"/>
    </source>
</evidence>
<dbReference type="CDD" id="cd03228">
    <property type="entry name" value="ABCC_MRP_Like"/>
    <property type="match status" value="1"/>
</dbReference>
<evidence type="ECO:0000259" key="9">
    <source>
        <dbReference type="PROSITE" id="PS50929"/>
    </source>
</evidence>
<keyword evidence="11" id="KW-1185">Reference proteome</keyword>
<dbReference type="InterPro" id="IPR011527">
    <property type="entry name" value="ABC1_TM_dom"/>
</dbReference>
<keyword evidence="6 7" id="KW-0472">Membrane</keyword>
<evidence type="ECO:0000256" key="1">
    <source>
        <dbReference type="ARBA" id="ARBA00004651"/>
    </source>
</evidence>
<feature type="domain" description="ABC transmembrane type-1" evidence="9">
    <location>
        <begin position="147"/>
        <end position="325"/>
    </location>
</feature>
<dbReference type="InterPro" id="IPR039421">
    <property type="entry name" value="Type_1_exporter"/>
</dbReference>
<dbReference type="PANTHER" id="PTHR24221">
    <property type="entry name" value="ATP-BINDING CASSETTE SUB-FAMILY B"/>
    <property type="match status" value="1"/>
</dbReference>
<dbReference type="Gene3D" id="1.20.1560.10">
    <property type="entry name" value="ABC transporter type 1, transmembrane domain"/>
    <property type="match status" value="1"/>
</dbReference>
<comment type="caution">
    <text evidence="10">The sequence shown here is derived from an EMBL/GenBank/DDBJ whole genome shotgun (WGS) entry which is preliminary data.</text>
</comment>
<dbReference type="GO" id="GO:0005886">
    <property type="term" value="C:plasma membrane"/>
    <property type="evidence" value="ECO:0007669"/>
    <property type="project" value="UniProtKB-SubCell"/>
</dbReference>
<evidence type="ECO:0000256" key="7">
    <source>
        <dbReference type="SAM" id="Phobius"/>
    </source>
</evidence>
<dbReference type="GO" id="GO:0005524">
    <property type="term" value="F:ATP binding"/>
    <property type="evidence" value="ECO:0007669"/>
    <property type="project" value="UniProtKB-KW"/>
</dbReference>
<evidence type="ECO:0000256" key="5">
    <source>
        <dbReference type="ARBA" id="ARBA00022989"/>
    </source>
</evidence>
<dbReference type="Pfam" id="PF00005">
    <property type="entry name" value="ABC_tran"/>
    <property type="match status" value="1"/>
</dbReference>
<feature type="transmembrane region" description="Helical" evidence="7">
    <location>
        <begin position="181"/>
        <end position="199"/>
    </location>
</feature>
<accession>A0A3E1NK03</accession>
<keyword evidence="5 7" id="KW-1133">Transmembrane helix</keyword>
<dbReference type="EMBL" id="QTJU01000003">
    <property type="protein sequence ID" value="RFM28265.1"/>
    <property type="molecule type" value="Genomic_DNA"/>
</dbReference>
<evidence type="ECO:0000313" key="10">
    <source>
        <dbReference type="EMBL" id="RFM28265.1"/>
    </source>
</evidence>
<dbReference type="GO" id="GO:0140359">
    <property type="term" value="F:ABC-type transporter activity"/>
    <property type="evidence" value="ECO:0007669"/>
    <property type="project" value="InterPro"/>
</dbReference>
<dbReference type="Proteomes" id="UP000261284">
    <property type="component" value="Unassembled WGS sequence"/>
</dbReference>
<dbReference type="InterPro" id="IPR003593">
    <property type="entry name" value="AAA+_ATPase"/>
</dbReference>
<keyword evidence="3" id="KW-0547">Nucleotide-binding</keyword>
<evidence type="ECO:0000259" key="8">
    <source>
        <dbReference type="PROSITE" id="PS50893"/>
    </source>
</evidence>
<dbReference type="RefSeq" id="WP_116847511.1">
    <property type="nucleotide sequence ID" value="NZ_QTJU01000003.1"/>
</dbReference>
<evidence type="ECO:0000256" key="2">
    <source>
        <dbReference type="ARBA" id="ARBA00022692"/>
    </source>
</evidence>
<dbReference type="PANTHER" id="PTHR24221:SF654">
    <property type="entry name" value="ATP-BINDING CASSETTE SUB-FAMILY B MEMBER 6"/>
    <property type="match status" value="1"/>
</dbReference>
<reference evidence="10 11" key="1">
    <citation type="submission" date="2018-08" db="EMBL/GenBank/DDBJ databases">
        <title>Chitinophagaceae sp. K23C18032701, a novel bacterium isolated from forest soil.</title>
        <authorList>
            <person name="Wang C."/>
        </authorList>
    </citation>
    <scope>NUCLEOTIDE SEQUENCE [LARGE SCALE GENOMIC DNA]</scope>
    <source>
        <strain evidence="10 11">K23C18032701</strain>
    </source>
</reference>
<sequence>MEDQRKGFSYRHILGYIQLILNTRERRRFRLLTALHILVSILDIAAIAFLFVVIHFYAPQTGVTSRTLLAPLPFEAGSLMPALLLLAFYAAKSAGGYYVYKLQYEFVNTVACRLSQTGLMQHMAGSYESHVNNDAAASVRKILYQPIEFAQYVLAGVQLVIMETALVTIAVIALLLYNAKLLLIVALTLLPAIALISLITRKRLTGIRRNIKQVNQESLQYLNEAVAGYVESNLHGRNDFFIARYTHAQNKLGSYLASLQITQGIPSRFFEAFAILGLFILIAAIRVTTGSHTTDIIALGAFVAAAYKIIPGISRIINLGAQIKTYSYTLTELLPPAAARRPSMYHPEPEALNSLAFDKLSFSYNNRAIFNDLSFQISSGTFTGISGDSGIGKTTLLHLLLGFLQPAGGEILFNNKTTPHLQQYWNNIAYVKQQPFLLHDTILNNITLYDADCDQARLNQVLDVTGLHHVVSSFPDKLHTMLAEAGRNISGGQRQRIAIARALYKNADLILLDEPFNELDQASETRLLQHFQLLAAQGKMVLLITHNKQSLQFCHSIIQLNEQ</sequence>
<dbReference type="SUPFAM" id="SSF52540">
    <property type="entry name" value="P-loop containing nucleoside triphosphate hydrolases"/>
    <property type="match status" value="1"/>
</dbReference>
<name>A0A3E1NK03_9BACT</name>
<dbReference type="InterPro" id="IPR036640">
    <property type="entry name" value="ABC1_TM_sf"/>
</dbReference>
<dbReference type="OrthoDB" id="1522160at2"/>
<protein>
    <submittedName>
        <fullName evidence="10">ABC transporter ATP-binding protein</fullName>
    </submittedName>
</protein>
<feature type="transmembrane region" description="Helical" evidence="7">
    <location>
        <begin position="31"/>
        <end position="58"/>
    </location>
</feature>
<evidence type="ECO:0000256" key="6">
    <source>
        <dbReference type="ARBA" id="ARBA00023136"/>
    </source>
</evidence>
<feature type="domain" description="ABC transporter" evidence="8">
    <location>
        <begin position="355"/>
        <end position="563"/>
    </location>
</feature>
<dbReference type="SMART" id="SM00382">
    <property type="entry name" value="AAA"/>
    <property type="match status" value="1"/>
</dbReference>
<dbReference type="AlphaFoldDB" id="A0A3E1NK03"/>
<dbReference type="PROSITE" id="PS50893">
    <property type="entry name" value="ABC_TRANSPORTER_2"/>
    <property type="match status" value="1"/>
</dbReference>
<dbReference type="InterPro" id="IPR003439">
    <property type="entry name" value="ABC_transporter-like_ATP-bd"/>
</dbReference>
<dbReference type="SUPFAM" id="SSF90123">
    <property type="entry name" value="ABC transporter transmembrane region"/>
    <property type="match status" value="1"/>
</dbReference>
<feature type="transmembrane region" description="Helical" evidence="7">
    <location>
        <begin position="293"/>
        <end position="310"/>
    </location>
</feature>
<organism evidence="10 11">
    <name type="scientific">Deminuibacter soli</name>
    <dbReference type="NCBI Taxonomy" id="2291815"/>
    <lineage>
        <taxon>Bacteria</taxon>
        <taxon>Pseudomonadati</taxon>
        <taxon>Bacteroidota</taxon>
        <taxon>Chitinophagia</taxon>
        <taxon>Chitinophagales</taxon>
        <taxon>Chitinophagaceae</taxon>
        <taxon>Deminuibacter</taxon>
    </lineage>
</organism>
<keyword evidence="2 7" id="KW-0812">Transmembrane</keyword>
<dbReference type="GO" id="GO:0016887">
    <property type="term" value="F:ATP hydrolysis activity"/>
    <property type="evidence" value="ECO:0007669"/>
    <property type="project" value="InterPro"/>
</dbReference>